<reference evidence="2 3" key="1">
    <citation type="submission" date="2020-08" db="EMBL/GenBank/DDBJ databases">
        <title>Genomic Encyclopedia of Type Strains, Phase III (KMG-III): the genomes of soil and plant-associated and newly described type strains.</title>
        <authorList>
            <person name="Whitman W."/>
        </authorList>
    </citation>
    <scope>NUCLEOTIDE SEQUENCE [LARGE SCALE GENOMIC DNA]</scope>
    <source>
        <strain evidence="2 3">CECT 8799</strain>
    </source>
</reference>
<protein>
    <recommendedName>
        <fullName evidence="1">MAE-28990/MAE-18760-like HEPN domain-containing protein</fullName>
    </recommendedName>
</protein>
<evidence type="ECO:0000313" key="2">
    <source>
        <dbReference type="EMBL" id="MBB3060344.1"/>
    </source>
</evidence>
<dbReference type="RefSeq" id="WP_183457635.1">
    <property type="nucleotide sequence ID" value="NZ_JACHWZ010000004.1"/>
</dbReference>
<dbReference type="InterPro" id="IPR040788">
    <property type="entry name" value="HEPN_MAE_28990"/>
</dbReference>
<dbReference type="AlphaFoldDB" id="A0A7W4Z9K8"/>
<name>A0A7W4Z9K8_9GAMM</name>
<organism evidence="2 3">
    <name type="scientific">Microbulbifer rhizosphaerae</name>
    <dbReference type="NCBI Taxonomy" id="1562603"/>
    <lineage>
        <taxon>Bacteria</taxon>
        <taxon>Pseudomonadati</taxon>
        <taxon>Pseudomonadota</taxon>
        <taxon>Gammaproteobacteria</taxon>
        <taxon>Cellvibrionales</taxon>
        <taxon>Microbulbiferaceae</taxon>
        <taxon>Microbulbifer</taxon>
    </lineage>
</organism>
<keyword evidence="3" id="KW-1185">Reference proteome</keyword>
<dbReference type="Proteomes" id="UP000535937">
    <property type="component" value="Unassembled WGS sequence"/>
</dbReference>
<proteinExistence type="predicted"/>
<dbReference type="EMBL" id="JACHWZ010000004">
    <property type="protein sequence ID" value="MBB3060344.1"/>
    <property type="molecule type" value="Genomic_DNA"/>
</dbReference>
<gene>
    <name evidence="2" type="ORF">FHS09_001159</name>
</gene>
<evidence type="ECO:0000313" key="3">
    <source>
        <dbReference type="Proteomes" id="UP000535937"/>
    </source>
</evidence>
<feature type="domain" description="MAE-28990/MAE-18760-like HEPN" evidence="1">
    <location>
        <begin position="2"/>
        <end position="228"/>
    </location>
</feature>
<accession>A0A7W4Z9K8</accession>
<evidence type="ECO:0000259" key="1">
    <source>
        <dbReference type="Pfam" id="PF18737"/>
    </source>
</evidence>
<sequence>MDSILEKFEERTQEIDEYLKLIELISEPDARIHRQGKRPKRIENIAIKTMKASCFLMLYNLVESSIRDSLATLYEKINAENHDLASFKACVKEIWIAQNFRKKIDPLSSNHSSYLKLVKEMVGNILASNPIFLDPKELQISGNLDARRIREIFLLHQIPTKVHYRAVDGGELKTVKDKRNSLAHGNIGFADCGQEYSIQDIIRIKKQTVVYLRSSLKNVKKYLERTQYAA</sequence>
<comment type="caution">
    <text evidence="2">The sequence shown here is derived from an EMBL/GenBank/DDBJ whole genome shotgun (WGS) entry which is preliminary data.</text>
</comment>
<dbReference type="Pfam" id="PF18737">
    <property type="entry name" value="HEPN_MAE_28990"/>
    <property type="match status" value="1"/>
</dbReference>